<gene>
    <name evidence="3" type="ORF">GLX27_000867</name>
</gene>
<protein>
    <recommendedName>
        <fullName evidence="2">RPAP1 C-terminal domain-containing protein</fullName>
    </recommendedName>
</protein>
<organism evidence="3 4">
    <name type="scientific">Malassezia furfur</name>
    <name type="common">Pityriasis versicolor infection agent</name>
    <name type="synonym">Pityrosporum furfur</name>
    <dbReference type="NCBI Taxonomy" id="55194"/>
    <lineage>
        <taxon>Eukaryota</taxon>
        <taxon>Fungi</taxon>
        <taxon>Dikarya</taxon>
        <taxon>Basidiomycota</taxon>
        <taxon>Ustilaginomycotina</taxon>
        <taxon>Malasseziomycetes</taxon>
        <taxon>Malasseziales</taxon>
        <taxon>Malasseziaceae</taxon>
        <taxon>Malassezia</taxon>
    </lineage>
</organism>
<dbReference type="InterPro" id="IPR011989">
    <property type="entry name" value="ARM-like"/>
</dbReference>
<feature type="compositionally biased region" description="Low complexity" evidence="1">
    <location>
        <begin position="284"/>
        <end position="306"/>
    </location>
</feature>
<reference evidence="3 4" key="1">
    <citation type="journal article" date="2020" name="Elife">
        <title>Loss of centromere function drives karyotype evolution in closely related Malassezia species.</title>
        <authorList>
            <person name="Sankaranarayanan S.R."/>
            <person name="Ianiri G."/>
            <person name="Coelho M.A."/>
            <person name="Reza M.H."/>
            <person name="Thimmappa B.C."/>
            <person name="Ganguly P."/>
            <person name="Vadnala R.N."/>
            <person name="Sun S."/>
            <person name="Siddharthan R."/>
            <person name="Tellgren-Roth C."/>
            <person name="Dawson T.L."/>
            <person name="Heitman J."/>
            <person name="Sanyal K."/>
        </authorList>
    </citation>
    <scope>NUCLEOTIDE SEQUENCE [LARGE SCALE GENOMIC DNA]</scope>
    <source>
        <strain evidence="3">CBS14141</strain>
    </source>
</reference>
<evidence type="ECO:0000313" key="3">
    <source>
        <dbReference type="EMBL" id="WFD46235.1"/>
    </source>
</evidence>
<accession>A0ABY8EP69</accession>
<dbReference type="InterPro" id="IPR039913">
    <property type="entry name" value="RPAP1/Rba50"/>
</dbReference>
<feature type="compositionally biased region" description="Basic and acidic residues" evidence="1">
    <location>
        <begin position="87"/>
        <end position="101"/>
    </location>
</feature>
<evidence type="ECO:0000256" key="1">
    <source>
        <dbReference type="SAM" id="MobiDB-lite"/>
    </source>
</evidence>
<dbReference type="Gene3D" id="1.25.10.10">
    <property type="entry name" value="Leucine-rich Repeat Variant"/>
    <property type="match status" value="1"/>
</dbReference>
<evidence type="ECO:0000259" key="2">
    <source>
        <dbReference type="Pfam" id="PF08620"/>
    </source>
</evidence>
<feature type="domain" description="RPAP1 C-terminal" evidence="2">
    <location>
        <begin position="372"/>
        <end position="440"/>
    </location>
</feature>
<dbReference type="InterPro" id="IPR016024">
    <property type="entry name" value="ARM-type_fold"/>
</dbReference>
<dbReference type="PANTHER" id="PTHR21483:SF18">
    <property type="entry name" value="RNA POLYMERASE II-ASSOCIATED PROTEIN 1"/>
    <property type="match status" value="1"/>
</dbReference>
<feature type="region of interest" description="Disordered" evidence="1">
    <location>
        <begin position="137"/>
        <end position="210"/>
    </location>
</feature>
<feature type="region of interest" description="Disordered" evidence="1">
    <location>
        <begin position="961"/>
        <end position="981"/>
    </location>
</feature>
<keyword evidence="4" id="KW-1185">Reference proteome</keyword>
<feature type="compositionally biased region" description="Basic and acidic residues" evidence="1">
    <location>
        <begin position="188"/>
        <end position="200"/>
    </location>
</feature>
<dbReference type="InterPro" id="IPR013929">
    <property type="entry name" value="RPAP1_C"/>
</dbReference>
<name>A0ABY8EP69_MALFU</name>
<dbReference type="EMBL" id="CP046234">
    <property type="protein sequence ID" value="WFD46235.1"/>
    <property type="molecule type" value="Genomic_DNA"/>
</dbReference>
<dbReference type="SUPFAM" id="SSF48371">
    <property type="entry name" value="ARM repeat"/>
    <property type="match status" value="1"/>
</dbReference>
<feature type="region of interest" description="Disordered" evidence="1">
    <location>
        <begin position="261"/>
        <end position="306"/>
    </location>
</feature>
<evidence type="ECO:0000313" key="4">
    <source>
        <dbReference type="Proteomes" id="UP000818624"/>
    </source>
</evidence>
<feature type="region of interest" description="Disordered" evidence="1">
    <location>
        <begin position="51"/>
        <end position="114"/>
    </location>
</feature>
<dbReference type="Proteomes" id="UP000818624">
    <property type="component" value="Chromosome 1"/>
</dbReference>
<feature type="compositionally biased region" description="Low complexity" evidence="1">
    <location>
        <begin position="163"/>
        <end position="178"/>
    </location>
</feature>
<proteinExistence type="predicted"/>
<sequence>MSRAEQVRPRLVDLAEVEEEGNDALMNWPAAATVVRKPPPDVGAKQVRFAHADEEAHAPEPPGGVDASMPADTAPVEKPFVPVMGAIRERKDDEAPTERRNAPRTSRFRAQRAMDRALDEGVDEHGKPLSAFRRSQLLKARAQSASSGAQHTDAPGLMHKSDTNAATKAAALTDARTAVPPTSAAPMDHSKDAVVPDPTRDPGGGAPPDEMAALLAQISSENAEKVSQMNYATVEDELRDAISFFGEDTLAKLKARRMDVDAPGTLPPDGASGASRGSNETTTAGADAPDAPAPAHDASAPPAAAQGWPALERRLADVDLDAQRGPTIPVHTSSAAELEAFRAKYFPQEPEAVNPSLEWTVSEDTSGLPPKVRFDFAGDVSWRPGETRANDATYLAGLHHHGAQQHAPGYTIDELLHLVQSSVASQRTVALQVLGRICARFPQRLAHGLSGARWGVQETDPYVTAALDEDVSVPRANILLSARWLLNDRHRSVRVAAIQCLAAAVQSVSVLTADDAVAIGAWPVSAPPHINWLWLASLHDDARWTPHVQPPYVAESDASYLELVRRNWAATLLQTELLPTLDALAAAHAGLDEAARGAPLASEALETRAALLRLVYALVVHSAAAAHALPQHTHLVRLVAQRAGTVCAWPLSDAASWPDACALAIVLRSVEASREAADALMGQGVLGGVLRYIVLPPVPPQAGAAFAHEQTLLYLAARIVTALARYGQCSTAVRETWHALQQLGPWAATSTALAAPAVLDMLAAWTHLAHVAPQHGDLGVNWPAVRAWVAWSVQGVLSATHAPTLTASLAHLARWARVAQALEPAAIDGLAQRAEIVAAVDAQVEHLGTKVASHLAALHTAREAHDAAQAQEVLDALVADARYLGAASELMRTTPNLGWKHAHTCSDAQRTLLASDAPEMLSLPVLDVSGLGSAARTVLLASCDAANAEGLSTGVDRAAKAAEADDADTPVSADEAEPTASTAATDALVTLTVLPPKKVHWPAPSSRRSCGTTIPTSGPFCSRSCATRWSAPARRLRRPSRWSVRCSTPRHRPCWRCPRCHSGCPRPTV</sequence>
<dbReference type="PANTHER" id="PTHR21483">
    <property type="entry name" value="RNA POLYMERASE II-ASSOCIATED PROTEIN 1"/>
    <property type="match status" value="1"/>
</dbReference>
<dbReference type="Pfam" id="PF08620">
    <property type="entry name" value="RPAP1_C"/>
    <property type="match status" value="1"/>
</dbReference>